<evidence type="ECO:0000256" key="8">
    <source>
        <dbReference type="ARBA" id="ARBA00023136"/>
    </source>
</evidence>
<dbReference type="RefSeq" id="WP_091813823.1">
    <property type="nucleotide sequence ID" value="NZ_FNNE01000006.1"/>
</dbReference>
<dbReference type="Pfam" id="PF07715">
    <property type="entry name" value="Plug"/>
    <property type="match status" value="1"/>
</dbReference>
<evidence type="ECO:0000256" key="10">
    <source>
        <dbReference type="ARBA" id="ARBA00023237"/>
    </source>
</evidence>
<evidence type="ECO:0000313" key="16">
    <source>
        <dbReference type="Proteomes" id="UP000199675"/>
    </source>
</evidence>
<evidence type="ECO:0000256" key="2">
    <source>
        <dbReference type="ARBA" id="ARBA00008143"/>
    </source>
</evidence>
<evidence type="ECO:0000256" key="5">
    <source>
        <dbReference type="ARBA" id="ARBA00022692"/>
    </source>
</evidence>
<dbReference type="InterPro" id="IPR039426">
    <property type="entry name" value="TonB-dep_rcpt-like"/>
</dbReference>
<comment type="subcellular location">
    <subcellularLocation>
        <location evidence="1 11">Cell outer membrane</location>
        <topology evidence="1 11">Multi-pass membrane protein</topology>
    </subcellularLocation>
</comment>
<keyword evidence="4 11" id="KW-1134">Transmembrane beta strand</keyword>
<dbReference type="InterPro" id="IPR012910">
    <property type="entry name" value="Plug_dom"/>
</dbReference>
<proteinExistence type="inferred from homology"/>
<evidence type="ECO:0000256" key="12">
    <source>
        <dbReference type="RuleBase" id="RU003357"/>
    </source>
</evidence>
<evidence type="ECO:0000313" key="15">
    <source>
        <dbReference type="EMBL" id="SDX12819.1"/>
    </source>
</evidence>
<dbReference type="PROSITE" id="PS52016">
    <property type="entry name" value="TONB_DEPENDENT_REC_3"/>
    <property type="match status" value="1"/>
</dbReference>
<keyword evidence="6" id="KW-0732">Signal</keyword>
<reference evidence="15 16" key="1">
    <citation type="submission" date="2016-10" db="EMBL/GenBank/DDBJ databases">
        <authorList>
            <person name="de Groot N.N."/>
        </authorList>
    </citation>
    <scope>NUCLEOTIDE SEQUENCE [LARGE SCALE GENOMIC DNA]</scope>
    <source>
        <strain evidence="15 16">CGMCC 1.7059</strain>
    </source>
</reference>
<dbReference type="OrthoDB" id="9764669at2"/>
<evidence type="ECO:0000256" key="6">
    <source>
        <dbReference type="ARBA" id="ARBA00022729"/>
    </source>
</evidence>
<comment type="similarity">
    <text evidence="2">Belongs to the TonB-dependent receptor family. Hemoglobin/haptoglobin binding protein subfamily.</text>
</comment>
<keyword evidence="16" id="KW-1185">Reference proteome</keyword>
<keyword evidence="7 12" id="KW-0798">TonB box</keyword>
<organism evidence="15 16">
    <name type="scientific">Marinobacter mobilis</name>
    <dbReference type="NCBI Taxonomy" id="488533"/>
    <lineage>
        <taxon>Bacteria</taxon>
        <taxon>Pseudomonadati</taxon>
        <taxon>Pseudomonadota</taxon>
        <taxon>Gammaproteobacteria</taxon>
        <taxon>Pseudomonadales</taxon>
        <taxon>Marinobacteraceae</taxon>
        <taxon>Marinobacter</taxon>
    </lineage>
</organism>
<dbReference type="EMBL" id="FNNE01000006">
    <property type="protein sequence ID" value="SDX12819.1"/>
    <property type="molecule type" value="Genomic_DNA"/>
</dbReference>
<dbReference type="GO" id="GO:0015344">
    <property type="term" value="F:siderophore uptake transmembrane transporter activity"/>
    <property type="evidence" value="ECO:0007669"/>
    <property type="project" value="TreeGrafter"/>
</dbReference>
<evidence type="ECO:0000256" key="11">
    <source>
        <dbReference type="PROSITE-ProRule" id="PRU01360"/>
    </source>
</evidence>
<dbReference type="InterPro" id="IPR000531">
    <property type="entry name" value="Beta-barrel_TonB"/>
</dbReference>
<evidence type="ECO:0000256" key="1">
    <source>
        <dbReference type="ARBA" id="ARBA00004571"/>
    </source>
</evidence>
<keyword evidence="9 15" id="KW-0675">Receptor</keyword>
<sequence>MARSIPRLPPFNAPGRYLHQWLGIFAVILASQAEASRHPELAKLDLEGLLNLTVSTASKLPSTASDSPGIITVYTAEEIELFGGRDLSEILARIPGLAPYTSVAGNRYRITARSDAPRVNNNHILMLVNGIPFNRESYSGGLWTQAVMTTFPLDAIRQIEVIRGPGSVLYGTNAYSGVINIITKRANELEDRISIGAGDNGAVAAGLSLGAESANNDSEIVMALRYSQTDGETLSMHDNSGEFRTRLEETTPGGLVSARHQGFHATVHWGRSDLDDIRGSQLALAEGHSVNERTFIDLGYDYQLNANWQGKINVSHVRVRTELQEPTVGVFGPINYRTDDSRVEVQLQGRFSDDLQLVTGLTYDTLLARVDEPYPFLPRWRNDLYAAYAQLEYQWQNTRFIGGLQLNKAEGISSNTSPRIGIIQHFDEAFGAKLMYAEAFRAPYALEQDVAIVTPALSLIGNPALEHETVKTWDFQLFYNLSSFQSAITFYHTEQDNLIVRQPQSPGVISFFNEDQLETEGVELEAKYIPHPNWYVSGAASWQHSENQDGTKDTTLQPDYVVKVGVGYRNKDWSLALFDNYHSHYQDNVVVTPSRSELNPPAEGIHNISLNGTLTLAQLTQLKLKGYIHNLLNEDFWLPAAPGFTTSTLNTLPSVENGRTFLITAELPL</sequence>
<dbReference type="Gene3D" id="2.40.170.20">
    <property type="entry name" value="TonB-dependent receptor, beta-barrel domain"/>
    <property type="match status" value="1"/>
</dbReference>
<dbReference type="SUPFAM" id="SSF56935">
    <property type="entry name" value="Porins"/>
    <property type="match status" value="1"/>
</dbReference>
<feature type="domain" description="TonB-dependent receptor plug" evidence="14">
    <location>
        <begin position="64"/>
        <end position="178"/>
    </location>
</feature>
<dbReference type="Gene3D" id="2.170.130.10">
    <property type="entry name" value="TonB-dependent receptor, plug domain"/>
    <property type="match status" value="1"/>
</dbReference>
<dbReference type="InterPro" id="IPR036942">
    <property type="entry name" value="Beta-barrel_TonB_sf"/>
</dbReference>
<dbReference type="CDD" id="cd01347">
    <property type="entry name" value="ligand_gated_channel"/>
    <property type="match status" value="1"/>
</dbReference>
<name>A0A1H2Z7Q0_9GAMM</name>
<keyword evidence="10 11" id="KW-0998">Cell outer membrane</keyword>
<evidence type="ECO:0000256" key="7">
    <source>
        <dbReference type="ARBA" id="ARBA00023077"/>
    </source>
</evidence>
<keyword evidence="3 11" id="KW-0813">Transport</keyword>
<feature type="domain" description="TonB-dependent receptor-like beta-barrel" evidence="13">
    <location>
        <begin position="264"/>
        <end position="631"/>
    </location>
</feature>
<dbReference type="GO" id="GO:0009279">
    <property type="term" value="C:cell outer membrane"/>
    <property type="evidence" value="ECO:0007669"/>
    <property type="project" value="UniProtKB-SubCell"/>
</dbReference>
<evidence type="ECO:0000256" key="9">
    <source>
        <dbReference type="ARBA" id="ARBA00023170"/>
    </source>
</evidence>
<keyword evidence="5 11" id="KW-0812">Transmembrane</keyword>
<dbReference type="Pfam" id="PF00593">
    <property type="entry name" value="TonB_dep_Rec_b-barrel"/>
    <property type="match status" value="1"/>
</dbReference>
<dbReference type="PANTHER" id="PTHR30069:SF29">
    <property type="entry name" value="HEMOGLOBIN AND HEMOGLOBIN-HAPTOGLOBIN-BINDING PROTEIN 1-RELATED"/>
    <property type="match status" value="1"/>
</dbReference>
<evidence type="ECO:0000256" key="3">
    <source>
        <dbReference type="ARBA" id="ARBA00022448"/>
    </source>
</evidence>
<dbReference type="GO" id="GO:0044718">
    <property type="term" value="P:siderophore transmembrane transport"/>
    <property type="evidence" value="ECO:0007669"/>
    <property type="project" value="TreeGrafter"/>
</dbReference>
<dbReference type="InterPro" id="IPR037066">
    <property type="entry name" value="Plug_dom_sf"/>
</dbReference>
<gene>
    <name evidence="15" type="ORF">SAMN04487960_106201</name>
</gene>
<dbReference type="AlphaFoldDB" id="A0A1H2Z7Q0"/>
<dbReference type="PANTHER" id="PTHR30069">
    <property type="entry name" value="TONB-DEPENDENT OUTER MEMBRANE RECEPTOR"/>
    <property type="match status" value="1"/>
</dbReference>
<evidence type="ECO:0000259" key="14">
    <source>
        <dbReference type="Pfam" id="PF07715"/>
    </source>
</evidence>
<evidence type="ECO:0000256" key="4">
    <source>
        <dbReference type="ARBA" id="ARBA00022452"/>
    </source>
</evidence>
<protein>
    <submittedName>
        <fullName evidence="15">Outer membrane receptor for ferrienterochelin and colicins</fullName>
    </submittedName>
</protein>
<evidence type="ECO:0000259" key="13">
    <source>
        <dbReference type="Pfam" id="PF00593"/>
    </source>
</evidence>
<keyword evidence="8 11" id="KW-0472">Membrane</keyword>
<dbReference type="Proteomes" id="UP000199675">
    <property type="component" value="Unassembled WGS sequence"/>
</dbReference>
<accession>A0A1H2Z7Q0</accession>
<dbReference type="STRING" id="488533.SAMN04487960_106201"/>